<evidence type="ECO:0000313" key="3">
    <source>
        <dbReference type="EMBL" id="RSH86135.1"/>
    </source>
</evidence>
<feature type="compositionally biased region" description="Polar residues" evidence="1">
    <location>
        <begin position="26"/>
        <end position="35"/>
    </location>
</feature>
<gene>
    <name evidence="3" type="ORF">EHS24_004366</name>
</gene>
<evidence type="ECO:0000256" key="1">
    <source>
        <dbReference type="SAM" id="MobiDB-lite"/>
    </source>
</evidence>
<keyword evidence="2" id="KW-0812">Transmembrane</keyword>
<feature type="region of interest" description="Disordered" evidence="1">
    <location>
        <begin position="1"/>
        <end position="93"/>
    </location>
</feature>
<keyword evidence="4" id="KW-1185">Reference proteome</keyword>
<reference evidence="3 4" key="1">
    <citation type="submission" date="2018-11" db="EMBL/GenBank/DDBJ databases">
        <title>Genome sequence of Apiotrichum porosum DSM 27194.</title>
        <authorList>
            <person name="Aliyu H."/>
            <person name="Gorte O."/>
            <person name="Ochsenreither K."/>
        </authorList>
    </citation>
    <scope>NUCLEOTIDE SEQUENCE [LARGE SCALE GENOMIC DNA]</scope>
    <source>
        <strain evidence="3 4">DSM 27194</strain>
    </source>
</reference>
<keyword evidence="2" id="KW-1133">Transmembrane helix</keyword>
<feature type="compositionally biased region" description="Low complexity" evidence="1">
    <location>
        <begin position="12"/>
        <end position="25"/>
    </location>
</feature>
<evidence type="ECO:0000256" key="2">
    <source>
        <dbReference type="SAM" id="Phobius"/>
    </source>
</evidence>
<dbReference type="EMBL" id="RSCE01000002">
    <property type="protein sequence ID" value="RSH86135.1"/>
    <property type="molecule type" value="Genomic_DNA"/>
</dbReference>
<sequence>MAARIPQMYSTPRAHPQQAPPYAQQGNPFSSSTDSLGGPVQAHANHDSANLSSIGGLLLSGSSFQDEKAAGRARTGSFSDPERQQQHYVEVNRAELHARVKSLEAAVGEHEHTDDESDYGGVPPHAATAPLTPRNRQQQFPNPQQFSSPQQFPSPHAQQFPNPQPVHHHGHLQQQQQQQQRAAPVIVDFPNPNMGMGGQGGFPPTPDTPSRQSPGPFAGRGHENRPSIKIQLPVMSNAAPVSPMLAAPPRAHFAMGASDMTPPSSPSVRAFDAIKEKKATFREDDTEVFSPFSPHARQAGPRAPRGNRVSTVDFWKRLSTMNKMDNRQDSDFIKKKKRSIWVNPYFVFPLIFTLVGTAVIIVVVVIKVHNTTSAGNAVE</sequence>
<dbReference type="AlphaFoldDB" id="A0A427Y4Y8"/>
<dbReference type="Proteomes" id="UP000279236">
    <property type="component" value="Unassembled WGS sequence"/>
</dbReference>
<dbReference type="RefSeq" id="XP_028478920.1">
    <property type="nucleotide sequence ID" value="XM_028619948.1"/>
</dbReference>
<dbReference type="GeneID" id="39588909"/>
<proteinExistence type="predicted"/>
<dbReference type="OrthoDB" id="2596791at2759"/>
<feature type="compositionally biased region" description="Basic and acidic residues" evidence="1">
    <location>
        <begin position="80"/>
        <end position="93"/>
    </location>
</feature>
<accession>A0A427Y4Y8</accession>
<feature type="compositionally biased region" description="Low complexity" evidence="1">
    <location>
        <begin position="137"/>
        <end position="161"/>
    </location>
</feature>
<keyword evidence="2" id="KW-0472">Membrane</keyword>
<organism evidence="3 4">
    <name type="scientific">Apiotrichum porosum</name>
    <dbReference type="NCBI Taxonomy" id="105984"/>
    <lineage>
        <taxon>Eukaryota</taxon>
        <taxon>Fungi</taxon>
        <taxon>Dikarya</taxon>
        <taxon>Basidiomycota</taxon>
        <taxon>Agaricomycotina</taxon>
        <taxon>Tremellomycetes</taxon>
        <taxon>Trichosporonales</taxon>
        <taxon>Trichosporonaceae</taxon>
        <taxon>Apiotrichum</taxon>
    </lineage>
</organism>
<feature type="compositionally biased region" description="Low complexity" evidence="1">
    <location>
        <begin position="51"/>
        <end position="63"/>
    </location>
</feature>
<name>A0A427Y4Y8_9TREE</name>
<evidence type="ECO:0000313" key="4">
    <source>
        <dbReference type="Proteomes" id="UP000279236"/>
    </source>
</evidence>
<feature type="region of interest" description="Disordered" evidence="1">
    <location>
        <begin position="108"/>
        <end position="224"/>
    </location>
</feature>
<feature type="transmembrane region" description="Helical" evidence="2">
    <location>
        <begin position="345"/>
        <end position="366"/>
    </location>
</feature>
<protein>
    <submittedName>
        <fullName evidence="3">Uncharacterized protein</fullName>
    </submittedName>
</protein>
<comment type="caution">
    <text evidence="3">The sequence shown here is derived from an EMBL/GenBank/DDBJ whole genome shotgun (WGS) entry which is preliminary data.</text>
</comment>